<keyword evidence="2" id="KW-0378">Hydrolase</keyword>
<evidence type="ECO:0000313" key="7">
    <source>
        <dbReference type="Proteomes" id="UP000547209"/>
    </source>
</evidence>
<dbReference type="PANTHER" id="PTHR42988:SF2">
    <property type="entry name" value="CYCLIC NUCLEOTIDE PHOSPHODIESTERASE CBUA0032-RELATED"/>
    <property type="match status" value="1"/>
</dbReference>
<dbReference type="GO" id="GO:0046872">
    <property type="term" value="F:metal ion binding"/>
    <property type="evidence" value="ECO:0007669"/>
    <property type="project" value="UniProtKB-KW"/>
</dbReference>
<comment type="caution">
    <text evidence="6">The sequence shown here is derived from an EMBL/GenBank/DDBJ whole genome shotgun (WGS) entry which is preliminary data.</text>
</comment>
<reference evidence="6 7" key="1">
    <citation type="submission" date="2020-08" db="EMBL/GenBank/DDBJ databases">
        <title>Cohnella phylogeny.</title>
        <authorList>
            <person name="Dunlap C."/>
        </authorList>
    </citation>
    <scope>NUCLEOTIDE SEQUENCE [LARGE SCALE GENOMIC DNA]</scope>
    <source>
        <strain evidence="6 7">DSM 28246</strain>
    </source>
</reference>
<accession>A0A7X0RQL6</accession>
<dbReference type="EMBL" id="JACJVP010000023">
    <property type="protein sequence ID" value="MBB6671668.1"/>
    <property type="molecule type" value="Genomic_DNA"/>
</dbReference>
<name>A0A7X0RQL6_9BACL</name>
<dbReference type="Pfam" id="PF00149">
    <property type="entry name" value="Metallophos"/>
    <property type="match status" value="1"/>
</dbReference>
<dbReference type="SUPFAM" id="SSF56300">
    <property type="entry name" value="Metallo-dependent phosphatases"/>
    <property type="match status" value="1"/>
</dbReference>
<keyword evidence="3" id="KW-0408">Iron</keyword>
<proteinExistence type="inferred from homology"/>
<dbReference type="PANTHER" id="PTHR42988">
    <property type="entry name" value="PHOSPHOHYDROLASE"/>
    <property type="match status" value="1"/>
</dbReference>
<evidence type="ECO:0000259" key="5">
    <source>
        <dbReference type="Pfam" id="PF00149"/>
    </source>
</evidence>
<sequence length="275" mass="29838">MEPIFFLHLTDTHINVPGKNPLFQLDMTDKLRAVFAEAAKLARKPAFVIISGDLTQDGDVDDYRHLRAVLDEEQAKLGVPIHVSLGNHDSRPAFREGFLGEAPSEQSYYYNVMEGDLRLVVLNTQVPGTNDGRLDAEQLAWLKDTLAVPAPAGTVVVLHHPVVKTPSALMDTHLLDNPDDLAAAIAGSDVIGLLSGHIHFNSIGLFHGIPSAAGTGVAFGLDPTSTDSMKFIDNSGYNLVLVKEGRMIVTPQAMPGDQRVAFEWKIDPDKLHAHA</sequence>
<dbReference type="InterPro" id="IPR029052">
    <property type="entry name" value="Metallo-depent_PP-like"/>
</dbReference>
<keyword evidence="7" id="KW-1185">Reference proteome</keyword>
<gene>
    <name evidence="6" type="ORF">H7C19_13335</name>
</gene>
<evidence type="ECO:0000256" key="1">
    <source>
        <dbReference type="ARBA" id="ARBA00022723"/>
    </source>
</evidence>
<evidence type="ECO:0000256" key="4">
    <source>
        <dbReference type="ARBA" id="ARBA00025742"/>
    </source>
</evidence>
<keyword evidence="1" id="KW-0479">Metal-binding</keyword>
<evidence type="ECO:0000256" key="3">
    <source>
        <dbReference type="ARBA" id="ARBA00023004"/>
    </source>
</evidence>
<dbReference type="Proteomes" id="UP000547209">
    <property type="component" value="Unassembled WGS sequence"/>
</dbReference>
<dbReference type="InterPro" id="IPR004843">
    <property type="entry name" value="Calcineurin-like_PHP"/>
</dbReference>
<evidence type="ECO:0000256" key="2">
    <source>
        <dbReference type="ARBA" id="ARBA00022801"/>
    </source>
</evidence>
<dbReference type="GO" id="GO:0016787">
    <property type="term" value="F:hydrolase activity"/>
    <property type="evidence" value="ECO:0007669"/>
    <property type="project" value="UniProtKB-KW"/>
</dbReference>
<dbReference type="Gene3D" id="3.60.21.10">
    <property type="match status" value="1"/>
</dbReference>
<dbReference type="RefSeq" id="WP_185143145.1">
    <property type="nucleotide sequence ID" value="NZ_JACJVP010000023.1"/>
</dbReference>
<dbReference type="AlphaFoldDB" id="A0A7X0RQL6"/>
<evidence type="ECO:0000313" key="6">
    <source>
        <dbReference type="EMBL" id="MBB6671668.1"/>
    </source>
</evidence>
<protein>
    <submittedName>
        <fullName evidence="6">Metallophosphoesterase</fullName>
    </submittedName>
</protein>
<feature type="domain" description="Calcineurin-like phosphoesterase" evidence="5">
    <location>
        <begin position="6"/>
        <end position="199"/>
    </location>
</feature>
<comment type="similarity">
    <text evidence="4">Belongs to the cyclic nucleotide phosphodiesterase class-III family.</text>
</comment>
<dbReference type="InterPro" id="IPR050884">
    <property type="entry name" value="CNP_phosphodiesterase-III"/>
</dbReference>
<organism evidence="6 7">
    <name type="scientific">Cohnella nanjingensis</name>
    <dbReference type="NCBI Taxonomy" id="1387779"/>
    <lineage>
        <taxon>Bacteria</taxon>
        <taxon>Bacillati</taxon>
        <taxon>Bacillota</taxon>
        <taxon>Bacilli</taxon>
        <taxon>Bacillales</taxon>
        <taxon>Paenibacillaceae</taxon>
        <taxon>Cohnella</taxon>
    </lineage>
</organism>